<dbReference type="SMART" id="SM00409">
    <property type="entry name" value="IG"/>
    <property type="match status" value="3"/>
</dbReference>
<dbReference type="InterPro" id="IPR003599">
    <property type="entry name" value="Ig_sub"/>
</dbReference>
<dbReference type="InterPro" id="IPR036179">
    <property type="entry name" value="Ig-like_dom_sf"/>
</dbReference>
<dbReference type="STRING" id="43700.ENSMALP00000006196"/>
<dbReference type="Pfam" id="PF13895">
    <property type="entry name" value="Ig_2"/>
    <property type="match status" value="1"/>
</dbReference>
<dbReference type="Pfam" id="PF13927">
    <property type="entry name" value="Ig_3"/>
    <property type="match status" value="1"/>
</dbReference>
<dbReference type="SUPFAM" id="SSF48726">
    <property type="entry name" value="Immunoglobulin"/>
    <property type="match status" value="3"/>
</dbReference>
<dbReference type="PROSITE" id="PS50835">
    <property type="entry name" value="IG_LIKE"/>
    <property type="match status" value="2"/>
</dbReference>
<dbReference type="Gene3D" id="2.60.40.10">
    <property type="entry name" value="Immunoglobulins"/>
    <property type="match status" value="3"/>
</dbReference>
<evidence type="ECO:0000313" key="3">
    <source>
        <dbReference type="Proteomes" id="UP000261600"/>
    </source>
</evidence>
<feature type="domain" description="Ig-like" evidence="1">
    <location>
        <begin position="180"/>
        <end position="253"/>
    </location>
</feature>
<dbReference type="InterPro" id="IPR003598">
    <property type="entry name" value="Ig_sub2"/>
</dbReference>
<dbReference type="InterPro" id="IPR013783">
    <property type="entry name" value="Ig-like_fold"/>
</dbReference>
<dbReference type="InterPro" id="IPR007110">
    <property type="entry name" value="Ig-like_dom"/>
</dbReference>
<dbReference type="AlphaFoldDB" id="A0A3Q3IZ98"/>
<dbReference type="Ensembl" id="ENSMALT00000006331.1">
    <property type="protein sequence ID" value="ENSMALP00000006196.1"/>
    <property type="gene ID" value="ENSMALG00000004429.1"/>
</dbReference>
<feature type="domain" description="Ig-like" evidence="1">
    <location>
        <begin position="258"/>
        <end position="350"/>
    </location>
</feature>
<organism evidence="2 3">
    <name type="scientific">Monopterus albus</name>
    <name type="common">Swamp eel</name>
    <dbReference type="NCBI Taxonomy" id="43700"/>
    <lineage>
        <taxon>Eukaryota</taxon>
        <taxon>Metazoa</taxon>
        <taxon>Chordata</taxon>
        <taxon>Craniata</taxon>
        <taxon>Vertebrata</taxon>
        <taxon>Euteleostomi</taxon>
        <taxon>Actinopterygii</taxon>
        <taxon>Neopterygii</taxon>
        <taxon>Teleostei</taxon>
        <taxon>Neoteleostei</taxon>
        <taxon>Acanthomorphata</taxon>
        <taxon>Anabantaria</taxon>
        <taxon>Synbranchiformes</taxon>
        <taxon>Synbranchidae</taxon>
        <taxon>Monopterus</taxon>
    </lineage>
</organism>
<evidence type="ECO:0000259" key="1">
    <source>
        <dbReference type="PROSITE" id="PS50835"/>
    </source>
</evidence>
<keyword evidence="3" id="KW-1185">Reference proteome</keyword>
<evidence type="ECO:0000313" key="2">
    <source>
        <dbReference type="Ensembl" id="ENSMALP00000006196.1"/>
    </source>
</evidence>
<reference evidence="2" key="1">
    <citation type="submission" date="2025-08" db="UniProtKB">
        <authorList>
            <consortium name="Ensembl"/>
        </authorList>
    </citation>
    <scope>IDENTIFICATION</scope>
</reference>
<proteinExistence type="predicted"/>
<dbReference type="Proteomes" id="UP000261600">
    <property type="component" value="Unplaced"/>
</dbReference>
<accession>A0A3Q3IZ98</accession>
<dbReference type="PANTHER" id="PTHR46013">
    <property type="entry name" value="VASCULAR CELL ADHESION MOLECULE 1"/>
    <property type="match status" value="1"/>
</dbReference>
<protein>
    <recommendedName>
        <fullName evidence="1">Ig-like domain-containing protein</fullName>
    </recommendedName>
</protein>
<name>A0A3Q3IZ98_MONAL</name>
<sequence length="391" mass="43102">MDEAWSEVALLHLAQGLYRTTEDSQGILERNIVPSVRALSLSQLMAPPTGYYHTVIQKHTEWMRRKHWTSVWSGEWRVTFKDHCALKGTSIVIKCEYDYPFAHIVTSTTWLKARLVSSNWELFPLPTDRFTYVGNSRGDCSLKISDVQHTDKGAYFFSFVTTLNRWRSRTFAQLSVKGNDKLTTLVEPGTVTEGKDVRLTCVSDCPTPTSIVWFRDGQLVPKPTFQATKEDAGSYYCAVLGQETARSSSVVLNVQYRPMNITISVDPPHVVEGGSVNLTCSSAANPAAHAYTWYKKSDSPSSSSPLVMGSGQVLSLPSMQASDTGLYLCQARNGSAVSLVAAVSDEDEITYSAVTIKPRNPSLPCHINNSTAPHNSCATVIIIAIVHSILQ</sequence>
<dbReference type="SMART" id="SM00408">
    <property type="entry name" value="IGc2"/>
    <property type="match status" value="2"/>
</dbReference>
<dbReference type="PANTHER" id="PTHR46013:SF4">
    <property type="entry name" value="B-CELL RECEPTOR CD22-RELATED"/>
    <property type="match status" value="1"/>
</dbReference>
<reference evidence="2" key="2">
    <citation type="submission" date="2025-09" db="UniProtKB">
        <authorList>
            <consortium name="Ensembl"/>
        </authorList>
    </citation>
    <scope>IDENTIFICATION</scope>
</reference>